<dbReference type="GO" id="GO:0016810">
    <property type="term" value="F:hydrolase activity, acting on carbon-nitrogen (but not peptide) bonds"/>
    <property type="evidence" value="ECO:0007669"/>
    <property type="project" value="InterPro"/>
</dbReference>
<keyword evidence="2" id="KW-0732">Signal</keyword>
<dbReference type="EMBL" id="JADKFW010000004">
    <property type="protein sequence ID" value="MBK9716635.1"/>
    <property type="molecule type" value="Genomic_DNA"/>
</dbReference>
<evidence type="ECO:0000313" key="5">
    <source>
        <dbReference type="Proteomes" id="UP000808349"/>
    </source>
</evidence>
<dbReference type="AlphaFoldDB" id="A0A9D7XDG4"/>
<evidence type="ECO:0000256" key="1">
    <source>
        <dbReference type="SAM" id="MobiDB-lite"/>
    </source>
</evidence>
<sequence>MIRYGILLIYFLCSTFLSLAQTTFPVNGVNHPDQTSYLFKNATIHVDPLTTIDNGMMLIRNGNIVAIGSNINIPIDAIIRDLSGAHIYPSFIEILSDYGIPEPKKIQGTQSMISNKEGAFSWNEALRPEINASDLFTVKNDQVGSLRDLGFGTVNTHYADGISRGGSTIVLLGDKNEHQMMLKPLACHVLSFNKGLSSQDYPSSLMGSIALLRQTYMDGKYYQNSNLSKEINLSLQAWNEKIKLPQIFIANDKYDVLRADRLAKEFNQTYMIKTGGDEYQRIEEIKKTNAKLIVPLNFPPLYEVEDPYDALQIDLADLKHWELAPSNPHILEENSIPFVFTSSGLKDRKLFLDQIRTAISRGLSPEKALFAITQGPAEFLEISNIVGSLKQGLLANFIITNGQLFDTKTIILENWIKGNSFTINKPKVDYFNSGYRFFISNKTYQVLPNSRNSKNEYKILSPDSSSCSLTLNVDSNYLSGRFIDATSFTYLLSATKLNNQWFGKTQDKTGKWIDFKFEVSNDNNIKNSLKKDSASNSQIGYMGQVTYPFMAYGWTNKPKTQNLLIKNATIWTCEMEGKLLNTDLLIKNGKIEKIGKDLSEPNVLIIDALGKHITPGIIDEHSHIAISKGVNECTQSNTAEVRIGDVINPDDINIYRQLGGGVTTSQLLHGSCNPIGGQSAIIKLRWGSSAEDMKFQGADGFIKFALGENVKRSSGNNNVRYPDSRMGVEQIYVDAFTRAKRYNDLRNTKSENPIRQDLELDALAEILNKKRFITCHSYVQSEINMLMHVASDFGFKINTFTHILEGYKLADKMKNHGVGASSFSDWWAYKFEVYEAIPYNGAILHDQGVVTAYNSDDAEMARRLNQEAAKAIKYGNVSEEEALKFVTLNPAKLLHIDNRVGSIKIGKDADFVIWNNHPLSMYASPEMTFIDGIKYYDKSQQEQLESANNQERTRIIQKMIQKKSEGQASIPFASPPKKLYHCDDHEAE</sequence>
<feature type="signal peptide" evidence="2">
    <location>
        <begin position="1"/>
        <end position="20"/>
    </location>
</feature>
<dbReference type="Gene3D" id="2.30.40.10">
    <property type="entry name" value="Urease, subunit C, domain 1"/>
    <property type="match status" value="1"/>
</dbReference>
<name>A0A9D7XDG4_9BACT</name>
<proteinExistence type="predicted"/>
<evidence type="ECO:0000259" key="3">
    <source>
        <dbReference type="Pfam" id="PF01979"/>
    </source>
</evidence>
<feature type="region of interest" description="Disordered" evidence="1">
    <location>
        <begin position="964"/>
        <end position="988"/>
    </location>
</feature>
<feature type="chain" id="PRO_5038855618" evidence="2">
    <location>
        <begin position="21"/>
        <end position="988"/>
    </location>
</feature>
<reference evidence="4 5" key="1">
    <citation type="submission" date="2020-10" db="EMBL/GenBank/DDBJ databases">
        <title>Connecting structure to function with the recovery of over 1000 high-quality activated sludge metagenome-assembled genomes encoding full-length rRNA genes using long-read sequencing.</title>
        <authorList>
            <person name="Singleton C.M."/>
            <person name="Petriglieri F."/>
            <person name="Kristensen J.M."/>
            <person name="Kirkegaard R.H."/>
            <person name="Michaelsen T.Y."/>
            <person name="Andersen M.H."/>
            <person name="Karst S.M."/>
            <person name="Dueholm M.S."/>
            <person name="Nielsen P.H."/>
            <person name="Albertsen M."/>
        </authorList>
    </citation>
    <scope>NUCLEOTIDE SEQUENCE [LARGE SCALE GENOMIC DNA]</scope>
    <source>
        <strain evidence="4">Ribe_18-Q3-R11-54_BAT3C.373</strain>
    </source>
</reference>
<dbReference type="InterPro" id="IPR051781">
    <property type="entry name" value="Metallo-dep_Hydrolase"/>
</dbReference>
<dbReference type="CDD" id="cd01309">
    <property type="entry name" value="Met_dep_hydrolase_C"/>
    <property type="match status" value="1"/>
</dbReference>
<gene>
    <name evidence="4" type="ORF">IPO85_03790</name>
</gene>
<dbReference type="Proteomes" id="UP000808349">
    <property type="component" value="Unassembled WGS sequence"/>
</dbReference>
<dbReference type="InterPro" id="IPR032466">
    <property type="entry name" value="Metal_Hydrolase"/>
</dbReference>
<evidence type="ECO:0000313" key="4">
    <source>
        <dbReference type="EMBL" id="MBK9716635.1"/>
    </source>
</evidence>
<dbReference type="SUPFAM" id="SSF51556">
    <property type="entry name" value="Metallo-dependent hydrolases"/>
    <property type="match status" value="1"/>
</dbReference>
<dbReference type="InterPro" id="IPR006680">
    <property type="entry name" value="Amidohydro-rel"/>
</dbReference>
<evidence type="ECO:0000256" key="2">
    <source>
        <dbReference type="SAM" id="SignalP"/>
    </source>
</evidence>
<dbReference type="InterPro" id="IPR011059">
    <property type="entry name" value="Metal-dep_hydrolase_composite"/>
</dbReference>
<protein>
    <submittedName>
        <fullName evidence="4">Amidohydrolase family protein</fullName>
    </submittedName>
</protein>
<comment type="caution">
    <text evidence="4">The sequence shown here is derived from an EMBL/GenBank/DDBJ whole genome shotgun (WGS) entry which is preliminary data.</text>
</comment>
<dbReference type="PANTHER" id="PTHR43135:SF3">
    <property type="entry name" value="ALPHA-D-RIBOSE 1-METHYLPHOSPHONATE 5-TRIPHOSPHATE DIPHOSPHATASE"/>
    <property type="match status" value="1"/>
</dbReference>
<accession>A0A9D7XDG4</accession>
<dbReference type="SUPFAM" id="SSF51338">
    <property type="entry name" value="Composite domain of metallo-dependent hydrolases"/>
    <property type="match status" value="2"/>
</dbReference>
<organism evidence="4 5">
    <name type="scientific">Candidatus Defluviibacterium haderslevense</name>
    <dbReference type="NCBI Taxonomy" id="2981993"/>
    <lineage>
        <taxon>Bacteria</taxon>
        <taxon>Pseudomonadati</taxon>
        <taxon>Bacteroidota</taxon>
        <taxon>Saprospiria</taxon>
        <taxon>Saprospirales</taxon>
        <taxon>Saprospiraceae</taxon>
        <taxon>Candidatus Defluviibacterium</taxon>
    </lineage>
</organism>
<dbReference type="PANTHER" id="PTHR43135">
    <property type="entry name" value="ALPHA-D-RIBOSE 1-METHYLPHOSPHONATE 5-TRIPHOSPHATE DIPHOSPHATASE"/>
    <property type="match status" value="1"/>
</dbReference>
<dbReference type="Pfam" id="PF01979">
    <property type="entry name" value="Amidohydro_1"/>
    <property type="match status" value="1"/>
</dbReference>
<dbReference type="Gene3D" id="3.20.20.140">
    <property type="entry name" value="Metal-dependent hydrolases"/>
    <property type="match status" value="2"/>
</dbReference>
<feature type="domain" description="Amidohydrolase-related" evidence="3">
    <location>
        <begin position="844"/>
        <end position="922"/>
    </location>
</feature>